<evidence type="ECO:0000313" key="3">
    <source>
        <dbReference type="EMBL" id="MCY1722191.1"/>
    </source>
</evidence>
<organism evidence="3 4">
    <name type="scientific">Draconibacterium aestuarii</name>
    <dbReference type="NCBI Taxonomy" id="2998507"/>
    <lineage>
        <taxon>Bacteria</taxon>
        <taxon>Pseudomonadati</taxon>
        <taxon>Bacteroidota</taxon>
        <taxon>Bacteroidia</taxon>
        <taxon>Marinilabiliales</taxon>
        <taxon>Prolixibacteraceae</taxon>
        <taxon>Draconibacterium</taxon>
    </lineage>
</organism>
<accession>A0A9X3J849</accession>
<dbReference type="AlphaFoldDB" id="A0A9X3J849"/>
<reference evidence="3" key="1">
    <citation type="submission" date="2022-11" db="EMBL/GenBank/DDBJ databases">
        <title>Marilongibacter aestuarii gen. nov., sp. nov., isolated from tidal flat sediment.</title>
        <authorList>
            <person name="Jiayan W."/>
        </authorList>
    </citation>
    <scope>NUCLEOTIDE SEQUENCE</scope>
    <source>
        <strain evidence="3">Z1-6</strain>
    </source>
</reference>
<dbReference type="Gene3D" id="3.40.50.720">
    <property type="entry name" value="NAD(P)-binding Rossmann-like Domain"/>
    <property type="match status" value="1"/>
</dbReference>
<feature type="domain" description="Gfo/Idh/MocA-like oxidoreductase bacterial type C-terminal" evidence="2">
    <location>
        <begin position="205"/>
        <end position="259"/>
    </location>
</feature>
<dbReference type="InterPro" id="IPR050463">
    <property type="entry name" value="Gfo/Idh/MocA_oxidrdct_glycsds"/>
</dbReference>
<proteinExistence type="predicted"/>
<dbReference type="Pfam" id="PF19051">
    <property type="entry name" value="GFO_IDH_MocA_C2"/>
    <property type="match status" value="1"/>
</dbReference>
<dbReference type="PROSITE" id="PS51318">
    <property type="entry name" value="TAT"/>
    <property type="match status" value="1"/>
</dbReference>
<evidence type="ECO:0000259" key="2">
    <source>
        <dbReference type="Pfam" id="PF19051"/>
    </source>
</evidence>
<dbReference type="PANTHER" id="PTHR43818">
    <property type="entry name" value="BCDNA.GH03377"/>
    <property type="match status" value="1"/>
</dbReference>
<dbReference type="RefSeq" id="WP_343334517.1">
    <property type="nucleotide sequence ID" value="NZ_JAPOHD010000031.1"/>
</dbReference>
<dbReference type="SUPFAM" id="SSF51735">
    <property type="entry name" value="NAD(P)-binding Rossmann-fold domains"/>
    <property type="match status" value="1"/>
</dbReference>
<sequence>MNFISRRNFLRSAGAITAGAVFIPNFISCAPSGKINVAAIGAGGRATHNIDRVAQDESVTIVALCDVDDNRASETYAKYPNAKRFKDFRKMFDQMANDIDAVLIATPDHVHFAATMAAMQLGKHVYVEKPLAHNVWQLRTLQRAAHYYNVTTQMGNQGHATDGIRRVKEWYDAGITGDVKEIIAWFNGPDFGEGKYFTKPSSFPVPEEPIPAGLDWDLWLGPQSHRPYNHAYVPKSWRGFYDFGNAELGDWACHTLDAPFWTLDLGMPTATECILNSGAPAGFVPDSSIIKFEFPARGEKPPVTLTWYEGGLKPEIRPEWGMDELPGSGMIMVGEKQNIMTGGRPNNAQLMMPKEEWEAWVQNEMPEATIPRIEGGPQQEFIDAIKGGPAPGSNFDYATRLTEMSLIGVMAQRFNTRIEYDAVNMKVTNHNDKDDYIKEPVRKGWEYGEEVWK</sequence>
<keyword evidence="4" id="KW-1185">Reference proteome</keyword>
<comment type="caution">
    <text evidence="3">The sequence shown here is derived from an EMBL/GenBank/DDBJ whole genome shotgun (WGS) entry which is preliminary data.</text>
</comment>
<dbReference type="InterPro" id="IPR043906">
    <property type="entry name" value="Gfo/Idh/MocA_OxRdtase_bact_C"/>
</dbReference>
<dbReference type="Pfam" id="PF01408">
    <property type="entry name" value="GFO_IDH_MocA"/>
    <property type="match status" value="1"/>
</dbReference>
<evidence type="ECO:0000259" key="1">
    <source>
        <dbReference type="Pfam" id="PF01408"/>
    </source>
</evidence>
<dbReference type="EMBL" id="JAPOHD010000031">
    <property type="protein sequence ID" value="MCY1722191.1"/>
    <property type="molecule type" value="Genomic_DNA"/>
</dbReference>
<gene>
    <name evidence="3" type="ORF">OU798_17690</name>
</gene>
<dbReference type="SUPFAM" id="SSF55347">
    <property type="entry name" value="Glyceraldehyde-3-phosphate dehydrogenase-like, C-terminal domain"/>
    <property type="match status" value="1"/>
</dbReference>
<protein>
    <submittedName>
        <fullName evidence="3">Gfo/Idh/MocA family oxidoreductase</fullName>
    </submittedName>
</protein>
<dbReference type="Gene3D" id="3.30.360.10">
    <property type="entry name" value="Dihydrodipicolinate Reductase, domain 2"/>
    <property type="match status" value="1"/>
</dbReference>
<dbReference type="GO" id="GO:0000166">
    <property type="term" value="F:nucleotide binding"/>
    <property type="evidence" value="ECO:0007669"/>
    <property type="project" value="InterPro"/>
</dbReference>
<name>A0A9X3J849_9BACT</name>
<feature type="domain" description="Gfo/Idh/MocA-like oxidoreductase N-terminal" evidence="1">
    <location>
        <begin position="35"/>
        <end position="155"/>
    </location>
</feature>
<dbReference type="InterPro" id="IPR006311">
    <property type="entry name" value="TAT_signal"/>
</dbReference>
<dbReference type="InterPro" id="IPR000683">
    <property type="entry name" value="Gfo/Idh/MocA-like_OxRdtase_N"/>
</dbReference>
<dbReference type="PANTHER" id="PTHR43818:SF10">
    <property type="entry name" value="NADH-DEPENDENT DEHYDROGENASE-RELATED"/>
    <property type="match status" value="1"/>
</dbReference>
<dbReference type="Proteomes" id="UP001145087">
    <property type="component" value="Unassembled WGS sequence"/>
</dbReference>
<dbReference type="InterPro" id="IPR036291">
    <property type="entry name" value="NAD(P)-bd_dom_sf"/>
</dbReference>
<evidence type="ECO:0000313" key="4">
    <source>
        <dbReference type="Proteomes" id="UP001145087"/>
    </source>
</evidence>